<dbReference type="STRING" id="930129.SAMN05216352_1092"/>
<evidence type="ECO:0000313" key="3">
    <source>
        <dbReference type="Proteomes" id="UP000199017"/>
    </source>
</evidence>
<feature type="transmembrane region" description="Helical" evidence="1">
    <location>
        <begin position="62"/>
        <end position="87"/>
    </location>
</feature>
<dbReference type="EMBL" id="FNDU01000009">
    <property type="protein sequence ID" value="SDI57023.1"/>
    <property type="molecule type" value="Genomic_DNA"/>
</dbReference>
<dbReference type="InterPro" id="IPR010001">
    <property type="entry name" value="BofA"/>
</dbReference>
<dbReference type="Proteomes" id="UP000199017">
    <property type="component" value="Unassembled WGS sequence"/>
</dbReference>
<reference evidence="2 3" key="1">
    <citation type="submission" date="2016-10" db="EMBL/GenBank/DDBJ databases">
        <authorList>
            <person name="de Groot N.N."/>
        </authorList>
    </citation>
    <scope>NUCLEOTIDE SEQUENCE [LARGE SCALE GENOMIC DNA]</scope>
    <source>
        <strain evidence="3">P4B,CCM 7963,CECT 7998,DSM 25260,IBRC-M 10614,KCTC 13821</strain>
    </source>
</reference>
<gene>
    <name evidence="2" type="ORF">SAMN05216352_1092</name>
</gene>
<proteinExistence type="predicted"/>
<keyword evidence="1" id="KW-1133">Transmembrane helix</keyword>
<evidence type="ECO:0000256" key="1">
    <source>
        <dbReference type="SAM" id="Phobius"/>
    </source>
</evidence>
<feature type="transmembrane region" description="Helical" evidence="1">
    <location>
        <begin position="6"/>
        <end position="27"/>
    </location>
</feature>
<protein>
    <submittedName>
        <fullName evidence="2">Inhibitor of the pro-sigma K processing machinery</fullName>
    </submittedName>
</protein>
<dbReference type="NCBIfam" id="TIGR02862">
    <property type="entry name" value="spore_BofA"/>
    <property type="match status" value="1"/>
</dbReference>
<dbReference type="RefSeq" id="WP_091586286.1">
    <property type="nucleotide sequence ID" value="NZ_FNDU01000009.1"/>
</dbReference>
<organism evidence="2 3">
    <name type="scientific">Alteribacillus bidgolensis</name>
    <dbReference type="NCBI Taxonomy" id="930129"/>
    <lineage>
        <taxon>Bacteria</taxon>
        <taxon>Bacillati</taxon>
        <taxon>Bacillota</taxon>
        <taxon>Bacilli</taxon>
        <taxon>Bacillales</taxon>
        <taxon>Bacillaceae</taxon>
        <taxon>Alteribacillus</taxon>
    </lineage>
</organism>
<sequence length="88" mass="9257">MDPILYISIAGIGVCLFLLLGGGVKAFRWTGGIFVRLIIGALALFFLNAFGSAVGYHLPINAFTVMVSGLLGIPGVVMLVAVDLFILM</sequence>
<accession>A0A1G8LN00</accession>
<name>A0A1G8LN00_9BACI</name>
<feature type="transmembrane region" description="Helical" evidence="1">
    <location>
        <begin position="34"/>
        <end position="56"/>
    </location>
</feature>
<keyword evidence="1" id="KW-0472">Membrane</keyword>
<dbReference type="AlphaFoldDB" id="A0A1G8LN00"/>
<evidence type="ECO:0000313" key="2">
    <source>
        <dbReference type="EMBL" id="SDI57023.1"/>
    </source>
</evidence>
<keyword evidence="3" id="KW-1185">Reference proteome</keyword>
<keyword evidence="1" id="KW-0812">Transmembrane</keyword>
<dbReference type="Pfam" id="PF07441">
    <property type="entry name" value="BofA"/>
    <property type="match status" value="1"/>
</dbReference>
<dbReference type="OrthoDB" id="2692225at2"/>